<name>A0A8S1JR33_PARPR</name>
<gene>
    <name evidence="2" type="ORF">PPRIM_AZ9-3.1.T0060451</name>
</gene>
<proteinExistence type="predicted"/>
<dbReference type="OMA" id="MQSNNPQ"/>
<dbReference type="Proteomes" id="UP000688137">
    <property type="component" value="Unassembled WGS sequence"/>
</dbReference>
<evidence type="ECO:0000313" key="2">
    <source>
        <dbReference type="EMBL" id="CAD8044367.1"/>
    </source>
</evidence>
<organism evidence="2 3">
    <name type="scientific">Paramecium primaurelia</name>
    <dbReference type="NCBI Taxonomy" id="5886"/>
    <lineage>
        <taxon>Eukaryota</taxon>
        <taxon>Sar</taxon>
        <taxon>Alveolata</taxon>
        <taxon>Ciliophora</taxon>
        <taxon>Intramacronucleata</taxon>
        <taxon>Oligohymenophorea</taxon>
        <taxon>Peniculida</taxon>
        <taxon>Parameciidae</taxon>
        <taxon>Paramecium</taxon>
    </lineage>
</organism>
<dbReference type="EMBL" id="CAJJDM010000003">
    <property type="protein sequence ID" value="CAD8044367.1"/>
    <property type="molecule type" value="Genomic_DNA"/>
</dbReference>
<keyword evidence="3" id="KW-1185">Reference proteome</keyword>
<feature type="compositionally biased region" description="Polar residues" evidence="1">
    <location>
        <begin position="1"/>
        <end position="32"/>
    </location>
</feature>
<reference evidence="2" key="1">
    <citation type="submission" date="2021-01" db="EMBL/GenBank/DDBJ databases">
        <authorList>
            <consortium name="Genoscope - CEA"/>
            <person name="William W."/>
        </authorList>
    </citation>
    <scope>NUCLEOTIDE SEQUENCE</scope>
</reference>
<sequence length="53" mass="6110">MQSNNPQINSRQTQIKLPTQLEEQNLGNTTQVPYAITKNPIVQRRESKRKTST</sequence>
<protein>
    <submittedName>
        <fullName evidence="2">Uncharacterized protein</fullName>
    </submittedName>
</protein>
<accession>A0A8S1JR33</accession>
<evidence type="ECO:0000256" key="1">
    <source>
        <dbReference type="SAM" id="MobiDB-lite"/>
    </source>
</evidence>
<feature type="region of interest" description="Disordered" evidence="1">
    <location>
        <begin position="1"/>
        <end position="53"/>
    </location>
</feature>
<dbReference type="AlphaFoldDB" id="A0A8S1JR33"/>
<comment type="caution">
    <text evidence="2">The sequence shown here is derived from an EMBL/GenBank/DDBJ whole genome shotgun (WGS) entry which is preliminary data.</text>
</comment>
<evidence type="ECO:0000313" key="3">
    <source>
        <dbReference type="Proteomes" id="UP000688137"/>
    </source>
</evidence>